<feature type="compositionally biased region" description="Low complexity" evidence="6">
    <location>
        <begin position="94"/>
        <end position="107"/>
    </location>
</feature>
<evidence type="ECO:0000256" key="1">
    <source>
        <dbReference type="ARBA" id="ARBA00009054"/>
    </source>
</evidence>
<organism evidence="7 8">
    <name type="scientific">Nesterenkonia aethiopica</name>
    <dbReference type="NCBI Taxonomy" id="269144"/>
    <lineage>
        <taxon>Bacteria</taxon>
        <taxon>Bacillati</taxon>
        <taxon>Actinomycetota</taxon>
        <taxon>Actinomycetes</taxon>
        <taxon>Micrococcales</taxon>
        <taxon>Micrococcaceae</taxon>
        <taxon>Nesterenkonia</taxon>
    </lineage>
</organism>
<accession>A0ABP6LZY4</accession>
<keyword evidence="2 3" id="KW-0143">Chaperone</keyword>
<dbReference type="Proteomes" id="UP001500236">
    <property type="component" value="Unassembled WGS sequence"/>
</dbReference>
<gene>
    <name evidence="3 7" type="primary">grpE</name>
    <name evidence="7" type="ORF">GCM10010529_22510</name>
</gene>
<evidence type="ECO:0000256" key="5">
    <source>
        <dbReference type="RuleBase" id="RU004478"/>
    </source>
</evidence>
<comment type="subcellular location">
    <subcellularLocation>
        <location evidence="3">Cytoplasm</location>
    </subcellularLocation>
</comment>
<dbReference type="PANTHER" id="PTHR21237">
    <property type="entry name" value="GRPE PROTEIN"/>
    <property type="match status" value="1"/>
</dbReference>
<reference evidence="8" key="1">
    <citation type="journal article" date="2019" name="Int. J. Syst. Evol. Microbiol.">
        <title>The Global Catalogue of Microorganisms (GCM) 10K type strain sequencing project: providing services to taxonomists for standard genome sequencing and annotation.</title>
        <authorList>
            <consortium name="The Broad Institute Genomics Platform"/>
            <consortium name="The Broad Institute Genome Sequencing Center for Infectious Disease"/>
            <person name="Wu L."/>
            <person name="Ma J."/>
        </authorList>
    </citation>
    <scope>NUCLEOTIDE SEQUENCE [LARGE SCALE GENOMIC DNA]</scope>
    <source>
        <strain evidence="8">JCM 14309</strain>
    </source>
</reference>
<dbReference type="Gene3D" id="3.90.20.20">
    <property type="match status" value="1"/>
</dbReference>
<evidence type="ECO:0000256" key="6">
    <source>
        <dbReference type="SAM" id="MobiDB-lite"/>
    </source>
</evidence>
<comment type="caution">
    <text evidence="7">The sequence shown here is derived from an EMBL/GenBank/DDBJ whole genome shotgun (WGS) entry which is preliminary data.</text>
</comment>
<evidence type="ECO:0000313" key="7">
    <source>
        <dbReference type="EMBL" id="GAA3069579.1"/>
    </source>
</evidence>
<dbReference type="CDD" id="cd00446">
    <property type="entry name" value="GrpE"/>
    <property type="match status" value="1"/>
</dbReference>
<evidence type="ECO:0000256" key="3">
    <source>
        <dbReference type="HAMAP-Rule" id="MF_01151"/>
    </source>
</evidence>
<dbReference type="EMBL" id="BAAAVT010000014">
    <property type="protein sequence ID" value="GAA3069579.1"/>
    <property type="molecule type" value="Genomic_DNA"/>
</dbReference>
<protein>
    <recommendedName>
        <fullName evidence="3 4">Protein GrpE</fullName>
    </recommendedName>
    <alternativeName>
        <fullName evidence="3">HSP-70 cofactor</fullName>
    </alternativeName>
</protein>
<dbReference type="InterPro" id="IPR013805">
    <property type="entry name" value="GrpE_CC"/>
</dbReference>
<feature type="region of interest" description="Disordered" evidence="6">
    <location>
        <begin position="1"/>
        <end position="129"/>
    </location>
</feature>
<comment type="similarity">
    <text evidence="1 3 5">Belongs to the GrpE family.</text>
</comment>
<evidence type="ECO:0000256" key="4">
    <source>
        <dbReference type="RuleBase" id="RU000639"/>
    </source>
</evidence>
<dbReference type="SUPFAM" id="SSF58014">
    <property type="entry name" value="Coiled-coil domain of nucleotide exchange factor GrpE"/>
    <property type="match status" value="1"/>
</dbReference>
<dbReference type="PANTHER" id="PTHR21237:SF23">
    <property type="entry name" value="GRPE PROTEIN HOMOLOG, MITOCHONDRIAL"/>
    <property type="match status" value="1"/>
</dbReference>
<dbReference type="InterPro" id="IPR000740">
    <property type="entry name" value="GrpE"/>
</dbReference>
<keyword evidence="8" id="KW-1185">Reference proteome</keyword>
<sequence length="264" mass="28502">MAEQDQNPERDGADRPESEEPIRFTDKRRIDPETGRPRHVEGETGAEEKEAAAGSGTAPADPVQDPLAQAEQILRDLPAEDAEDSEAGDPVSVADAAGSPDPGADPLVAEEPELEEVPADQSSAGDREAELQADLQRLQAEYVNYRRRVERDRAVERDRTVGHVITGLMPVLDDIHAARQAGDLADGPFAAIAAKLESLLQHQGLERIDEEGVPFDPSVHEALMQQPHPEIPADHVAAVLRAGYRHGDRVLRAAQVMVSTGPAE</sequence>
<dbReference type="SUPFAM" id="SSF51064">
    <property type="entry name" value="Head domain of nucleotide exchange factor GrpE"/>
    <property type="match status" value="1"/>
</dbReference>
<keyword evidence="3 4" id="KW-0346">Stress response</keyword>
<dbReference type="InterPro" id="IPR009012">
    <property type="entry name" value="GrpE_head"/>
</dbReference>
<name>A0ABP6LZY4_9MICC</name>
<evidence type="ECO:0000256" key="2">
    <source>
        <dbReference type="ARBA" id="ARBA00023186"/>
    </source>
</evidence>
<dbReference type="Gene3D" id="2.30.22.10">
    <property type="entry name" value="Head domain of nucleotide exchange factor GrpE"/>
    <property type="match status" value="1"/>
</dbReference>
<feature type="compositionally biased region" description="Basic and acidic residues" evidence="6">
    <location>
        <begin position="7"/>
        <end position="51"/>
    </location>
</feature>
<feature type="compositionally biased region" description="Acidic residues" evidence="6">
    <location>
        <begin position="108"/>
        <end position="118"/>
    </location>
</feature>
<comment type="subunit">
    <text evidence="3">Homodimer.</text>
</comment>
<keyword evidence="3" id="KW-0963">Cytoplasm</keyword>
<dbReference type="Pfam" id="PF01025">
    <property type="entry name" value="GrpE"/>
    <property type="match status" value="1"/>
</dbReference>
<dbReference type="RefSeq" id="WP_344681422.1">
    <property type="nucleotide sequence ID" value="NZ_BAAAVT010000014.1"/>
</dbReference>
<proteinExistence type="inferred from homology"/>
<dbReference type="PRINTS" id="PR00773">
    <property type="entry name" value="GRPEPROTEIN"/>
</dbReference>
<comment type="function">
    <text evidence="3 4">Participates actively in the response to hyperosmotic and heat shock by preventing the aggregation of stress-denatured proteins, in association with DnaK and GrpE. It is the nucleotide exchange factor for DnaK and may function as a thermosensor. Unfolded proteins bind initially to DnaJ; upon interaction with the DnaJ-bound protein, DnaK hydrolyzes its bound ATP, resulting in the formation of a stable complex. GrpE releases ADP from DnaK; ATP binding to DnaK triggers the release of the substrate protein, thus completing the reaction cycle. Several rounds of ATP-dependent interactions between DnaJ, DnaK and GrpE are required for fully efficient folding.</text>
</comment>
<dbReference type="PROSITE" id="PS01071">
    <property type="entry name" value="GRPE"/>
    <property type="match status" value="1"/>
</dbReference>
<evidence type="ECO:0000313" key="8">
    <source>
        <dbReference type="Proteomes" id="UP001500236"/>
    </source>
</evidence>
<dbReference type="HAMAP" id="MF_01151">
    <property type="entry name" value="GrpE"/>
    <property type="match status" value="1"/>
</dbReference>